<evidence type="ECO:0000313" key="2">
    <source>
        <dbReference type="Proteomes" id="UP000263957"/>
    </source>
</evidence>
<sequence length="148" mass="17390">MNQTAQHFPLLARGCGSWTGTYTHITPEGDVLDRHQVDTHSSFPLEADADFVLDIRNTWSDGRETRITLKADHRNNRLEWQDRLDGWMEEVDDRTVYLNFTYADDPSIRVCEMIQISEDGQSRARTWHWFKDDKLFKITLTNETRSTL</sequence>
<name>A0A356W986_9PROT</name>
<evidence type="ECO:0000313" key="1">
    <source>
        <dbReference type="EMBL" id="HBQ49575.1"/>
    </source>
</evidence>
<gene>
    <name evidence="1" type="ORF">DD728_11980</name>
</gene>
<evidence type="ECO:0008006" key="3">
    <source>
        <dbReference type="Google" id="ProtNLM"/>
    </source>
</evidence>
<protein>
    <recommendedName>
        <fullName evidence="3">DUF3598 domain-containing protein</fullName>
    </recommendedName>
</protein>
<organism evidence="1 2">
    <name type="scientific">Hyphomonas atlantica</name>
    <dbReference type="NCBI Taxonomy" id="1280948"/>
    <lineage>
        <taxon>Bacteria</taxon>
        <taxon>Pseudomonadati</taxon>
        <taxon>Pseudomonadota</taxon>
        <taxon>Alphaproteobacteria</taxon>
        <taxon>Hyphomonadales</taxon>
        <taxon>Hyphomonadaceae</taxon>
        <taxon>Hyphomonas</taxon>
    </lineage>
</organism>
<reference evidence="1 2" key="1">
    <citation type="journal article" date="2018" name="Nat. Biotechnol.">
        <title>A standardized bacterial taxonomy based on genome phylogeny substantially revises the tree of life.</title>
        <authorList>
            <person name="Parks D.H."/>
            <person name="Chuvochina M."/>
            <person name="Waite D.W."/>
            <person name="Rinke C."/>
            <person name="Skarshewski A."/>
            <person name="Chaumeil P.A."/>
            <person name="Hugenholtz P."/>
        </authorList>
    </citation>
    <scope>NUCLEOTIDE SEQUENCE [LARGE SCALE GENOMIC DNA]</scope>
    <source>
        <strain evidence="1">UBA10378</strain>
    </source>
</reference>
<comment type="caution">
    <text evidence="1">The sequence shown here is derived from an EMBL/GenBank/DDBJ whole genome shotgun (WGS) entry which is preliminary data.</text>
</comment>
<proteinExistence type="predicted"/>
<dbReference type="EMBL" id="DOGS01000240">
    <property type="protein sequence ID" value="HBQ49575.1"/>
    <property type="molecule type" value="Genomic_DNA"/>
</dbReference>
<dbReference type="Proteomes" id="UP000263957">
    <property type="component" value="Unassembled WGS sequence"/>
</dbReference>
<dbReference type="Gene3D" id="2.40.128.20">
    <property type="match status" value="1"/>
</dbReference>
<dbReference type="RefSeq" id="WP_273013934.1">
    <property type="nucleotide sequence ID" value="NZ_CAXPDQ010000010.1"/>
</dbReference>
<dbReference type="InterPro" id="IPR012674">
    <property type="entry name" value="Calycin"/>
</dbReference>
<accession>A0A356W986</accession>
<dbReference type="AlphaFoldDB" id="A0A356W986"/>